<organism evidence="1 2">
    <name type="scientific">Rhizobium straminoryzae</name>
    <dbReference type="NCBI Taxonomy" id="1387186"/>
    <lineage>
        <taxon>Bacteria</taxon>
        <taxon>Pseudomonadati</taxon>
        <taxon>Pseudomonadota</taxon>
        <taxon>Alphaproteobacteria</taxon>
        <taxon>Hyphomicrobiales</taxon>
        <taxon>Rhizobiaceae</taxon>
        <taxon>Rhizobium/Agrobacterium group</taxon>
        <taxon>Rhizobium</taxon>
    </lineage>
</organism>
<name>A0A549THY2_9HYPH</name>
<dbReference type="SUPFAM" id="SSF49899">
    <property type="entry name" value="Concanavalin A-like lectins/glucanases"/>
    <property type="match status" value="1"/>
</dbReference>
<dbReference type="Pfam" id="PF07081">
    <property type="entry name" value="DUF1349"/>
    <property type="match status" value="1"/>
</dbReference>
<evidence type="ECO:0000313" key="2">
    <source>
        <dbReference type="Proteomes" id="UP000316801"/>
    </source>
</evidence>
<dbReference type="PANTHER" id="PTHR35332">
    <property type="entry name" value="REGULATION OF ENOLASE PROTEIN 1"/>
    <property type="match status" value="1"/>
</dbReference>
<dbReference type="Gene3D" id="2.60.120.200">
    <property type="match status" value="1"/>
</dbReference>
<dbReference type="InterPro" id="IPR009784">
    <property type="entry name" value="DUF1349"/>
</dbReference>
<dbReference type="Proteomes" id="UP000316801">
    <property type="component" value="Unassembled WGS sequence"/>
</dbReference>
<dbReference type="InterPro" id="IPR013320">
    <property type="entry name" value="ConA-like_dom_sf"/>
</dbReference>
<dbReference type="PIRSF" id="PIRSF022704">
    <property type="entry name" value="UCP022704"/>
    <property type="match status" value="1"/>
</dbReference>
<dbReference type="EMBL" id="VJMG01000004">
    <property type="protein sequence ID" value="TRL42720.1"/>
    <property type="molecule type" value="Genomic_DNA"/>
</dbReference>
<comment type="caution">
    <text evidence="1">The sequence shown here is derived from an EMBL/GenBank/DDBJ whole genome shotgun (WGS) entry which is preliminary data.</text>
</comment>
<dbReference type="InterPro" id="IPR015987">
    <property type="entry name" value="UCP022704"/>
</dbReference>
<sequence>MFDACEWLNAPRRWSLTEKGLQVTTDAKSDFWQKTYYGFARDSGHFFGLARTGGFTAQMRIRARYDQLYDQAGLMVRMDENHWLKAGIEFSDGVACLGSVLTLGQSDWATGPYAGDPSDLYLRVTVDAGWLRLQYSADGHHWPLMRLSPFPVAETYRVGPMCCTPEREGLEVLFSDFTVTAPSGKDLHDLT</sequence>
<dbReference type="AlphaFoldDB" id="A0A549THY2"/>
<dbReference type="RefSeq" id="WP_142880602.1">
    <property type="nucleotide sequence ID" value="NZ_VJMG01000004.1"/>
</dbReference>
<proteinExistence type="predicted"/>
<accession>A0A549THY2</accession>
<keyword evidence="2" id="KW-1185">Reference proteome</keyword>
<dbReference type="PANTHER" id="PTHR35332:SF2">
    <property type="entry name" value="REGULATION OF ENOLASE PROTEIN 1"/>
    <property type="match status" value="1"/>
</dbReference>
<evidence type="ECO:0000313" key="1">
    <source>
        <dbReference type="EMBL" id="TRL42720.1"/>
    </source>
</evidence>
<protein>
    <submittedName>
        <fullName evidence="1">DUF1349 domain-containing protein</fullName>
    </submittedName>
</protein>
<gene>
    <name evidence="1" type="ORF">FNA46_01670</name>
</gene>
<reference evidence="1 2" key="1">
    <citation type="submission" date="2019-07" db="EMBL/GenBank/DDBJ databases">
        <title>Ln-dependent methylotrophs.</title>
        <authorList>
            <person name="Tani A."/>
        </authorList>
    </citation>
    <scope>NUCLEOTIDE SEQUENCE [LARGE SCALE GENOMIC DNA]</scope>
    <source>
        <strain evidence="1 2">SM12</strain>
    </source>
</reference>